<feature type="transmembrane region" description="Helical" evidence="1">
    <location>
        <begin position="15"/>
        <end position="33"/>
    </location>
</feature>
<feature type="transmembrane region" description="Helical" evidence="1">
    <location>
        <begin position="257"/>
        <end position="275"/>
    </location>
</feature>
<evidence type="ECO:0008006" key="4">
    <source>
        <dbReference type="Google" id="ProtNLM"/>
    </source>
</evidence>
<feature type="transmembrane region" description="Helical" evidence="1">
    <location>
        <begin position="306"/>
        <end position="325"/>
    </location>
</feature>
<organism evidence="2 3">
    <name type="scientific">Eiseniibacteriota bacterium</name>
    <dbReference type="NCBI Taxonomy" id="2212470"/>
    <lineage>
        <taxon>Bacteria</taxon>
        <taxon>Candidatus Eiseniibacteriota</taxon>
    </lineage>
</organism>
<protein>
    <recommendedName>
        <fullName evidence="4">Glycosyltransferase RgtA/B/C/D-like domain-containing protein</fullName>
    </recommendedName>
</protein>
<reference evidence="2 3" key="1">
    <citation type="journal article" date="2019" name="Nat. Microbiol.">
        <title>Mediterranean grassland soil C-N compound turnover is dependent on rainfall and depth, and is mediated by genomically divergent microorganisms.</title>
        <authorList>
            <person name="Diamond S."/>
            <person name="Andeer P.F."/>
            <person name="Li Z."/>
            <person name="Crits-Christoph A."/>
            <person name="Burstein D."/>
            <person name="Anantharaman K."/>
            <person name="Lane K.R."/>
            <person name="Thomas B.C."/>
            <person name="Pan C."/>
            <person name="Northen T.R."/>
            <person name="Banfield J.F."/>
        </authorList>
    </citation>
    <scope>NUCLEOTIDE SEQUENCE [LARGE SCALE GENOMIC DNA]</scope>
    <source>
        <strain evidence="2">WS_3</strain>
    </source>
</reference>
<dbReference type="AlphaFoldDB" id="A0A538S8L4"/>
<evidence type="ECO:0000313" key="2">
    <source>
        <dbReference type="EMBL" id="TMQ47707.1"/>
    </source>
</evidence>
<keyword evidence="1" id="KW-0472">Membrane</keyword>
<feature type="transmembrane region" description="Helical" evidence="1">
    <location>
        <begin position="332"/>
        <end position="353"/>
    </location>
</feature>
<feature type="transmembrane region" description="Helical" evidence="1">
    <location>
        <begin position="282"/>
        <end position="300"/>
    </location>
</feature>
<proteinExistence type="predicted"/>
<sequence>MFPPAAEVWDPRGPYLVPLALLLVTRVATWLMLPQASEDAYITFRYARSLASGSGLVYNPGERVMGFSSPLWTIWNALGYWVCRDPVTWSRATGTLADVATLLVMGGLLRRHASRAASRIFTFFFAVWPYFSAVAVSGMENSLLLSLIALSAVLAEKRSPAAGPVLAALALTRPEGLASAALLSLGAPGRERLVGAALATLGLGALWSYYGTVVPQSIIAKSHIYGTPGPWAGRHWWEWLSPFVFGRWPRLGDTSQLIVLCLLTGPAFVLGLASLWRARTSALARAAAALLGVWFGYALLGVAYFWWYLVVPLAGVIATASVGLPRMVQGRALYVAGILFVVSMWTIVPQLYLGRAAEEAASFGQVADFLGRSARPGDKVMLEPIGLIGYSAPLRVVDEVGLVSPRVARRRLEGPGWYADVAARERPDWLVLRAGVLRTGVAFAGAGAPFRSLAERDSLVARYERVGQGDERSGDAALLVLKRIR</sequence>
<evidence type="ECO:0000313" key="3">
    <source>
        <dbReference type="Proteomes" id="UP000320184"/>
    </source>
</evidence>
<keyword evidence="1" id="KW-0812">Transmembrane</keyword>
<gene>
    <name evidence="2" type="ORF">E6K73_13280</name>
</gene>
<name>A0A538S8L4_UNCEI</name>
<accession>A0A538S8L4</accession>
<dbReference type="EMBL" id="VBOT01000169">
    <property type="protein sequence ID" value="TMQ47707.1"/>
    <property type="molecule type" value="Genomic_DNA"/>
</dbReference>
<dbReference type="Proteomes" id="UP000320184">
    <property type="component" value="Unassembled WGS sequence"/>
</dbReference>
<feature type="transmembrane region" description="Helical" evidence="1">
    <location>
        <begin position="120"/>
        <end position="153"/>
    </location>
</feature>
<comment type="caution">
    <text evidence="2">The sequence shown here is derived from an EMBL/GenBank/DDBJ whole genome shotgun (WGS) entry which is preliminary data.</text>
</comment>
<evidence type="ECO:0000256" key="1">
    <source>
        <dbReference type="SAM" id="Phobius"/>
    </source>
</evidence>
<keyword evidence="1" id="KW-1133">Transmembrane helix</keyword>